<keyword evidence="1" id="KW-0732">Signal</keyword>
<dbReference type="Proteomes" id="UP001206572">
    <property type="component" value="Unassembled WGS sequence"/>
</dbReference>
<protein>
    <submittedName>
        <fullName evidence="2">Uncharacterized protein</fullName>
    </submittedName>
</protein>
<gene>
    <name evidence="2" type="ORF">NX780_21280</name>
</gene>
<evidence type="ECO:0000313" key="2">
    <source>
        <dbReference type="EMBL" id="MCS0598881.1"/>
    </source>
</evidence>
<comment type="caution">
    <text evidence="2">The sequence shown here is derived from an EMBL/GenBank/DDBJ whole genome shotgun (WGS) entry which is preliminary data.</text>
</comment>
<evidence type="ECO:0000256" key="1">
    <source>
        <dbReference type="SAM" id="SignalP"/>
    </source>
</evidence>
<sequence length="149" mass="15581">MKALPLTLLLSGALLAAPAHASDAILKCRTLADGPARLACYDAIDVKAPAPLARSKEEAFGLGPAMTAPAKRKEEAKSVTSTIEGRFDGWGPGAQIKLANGQVWRVVDGSEVALPVASNPKVSIERGMLGAFYLQVEGSNNTARVSRVK</sequence>
<organism evidence="2 3">
    <name type="scientific">Massilia agri</name>
    <dbReference type="NCBI Taxonomy" id="1886785"/>
    <lineage>
        <taxon>Bacteria</taxon>
        <taxon>Pseudomonadati</taxon>
        <taxon>Pseudomonadota</taxon>
        <taxon>Betaproteobacteria</taxon>
        <taxon>Burkholderiales</taxon>
        <taxon>Oxalobacteraceae</taxon>
        <taxon>Telluria group</taxon>
        <taxon>Massilia</taxon>
    </lineage>
</organism>
<feature type="signal peptide" evidence="1">
    <location>
        <begin position="1"/>
        <end position="21"/>
    </location>
</feature>
<dbReference type="EMBL" id="JANUHA010000019">
    <property type="protein sequence ID" value="MCS0598881.1"/>
    <property type="molecule type" value="Genomic_DNA"/>
</dbReference>
<reference evidence="2 3" key="1">
    <citation type="submission" date="2022-08" db="EMBL/GenBank/DDBJ databases">
        <title>Reclassification of Massilia species as members of the genera Telluria, Duganella, Pseudoduganella, Mokoshia gen. nov. and Zemynaea gen. nov. using orthogonal and non-orthogonal genome-based approaches.</title>
        <authorList>
            <person name="Bowman J.P."/>
        </authorList>
    </citation>
    <scope>NUCLEOTIDE SEQUENCE [LARGE SCALE GENOMIC DNA]</scope>
    <source>
        <strain evidence="2 3">JCM 31661</strain>
    </source>
</reference>
<proteinExistence type="predicted"/>
<evidence type="ECO:0000313" key="3">
    <source>
        <dbReference type="Proteomes" id="UP001206572"/>
    </source>
</evidence>
<accession>A0ABT2ARK0</accession>
<name>A0ABT2ARK0_9BURK</name>
<dbReference type="RefSeq" id="WP_258829885.1">
    <property type="nucleotide sequence ID" value="NZ_JANUHA010000019.1"/>
</dbReference>
<feature type="chain" id="PRO_5047215094" evidence="1">
    <location>
        <begin position="22"/>
        <end position="149"/>
    </location>
</feature>
<keyword evidence="3" id="KW-1185">Reference proteome</keyword>